<dbReference type="Proteomes" id="UP000295258">
    <property type="component" value="Unassembled WGS sequence"/>
</dbReference>
<comment type="caution">
    <text evidence="1">The sequence shown here is derived from an EMBL/GenBank/DDBJ whole genome shotgun (WGS) entry which is preliminary data.</text>
</comment>
<accession>A0A4R4V2D7</accession>
<organism evidence="1 2">
    <name type="scientific">Nonomuraea deserti</name>
    <dbReference type="NCBI Taxonomy" id="1848322"/>
    <lineage>
        <taxon>Bacteria</taxon>
        <taxon>Bacillati</taxon>
        <taxon>Actinomycetota</taxon>
        <taxon>Actinomycetes</taxon>
        <taxon>Streptosporangiales</taxon>
        <taxon>Streptosporangiaceae</taxon>
        <taxon>Nonomuraea</taxon>
    </lineage>
</organism>
<sequence length="74" mass="7653">MALIKSTNTHTSTRVKATLHVKGAGGKSAAGRTRSYATVTRSAAGRCVMYSGEIYNAGGTKVARGGRGYWANCG</sequence>
<protein>
    <submittedName>
        <fullName evidence="1">Uncharacterized protein</fullName>
    </submittedName>
</protein>
<reference evidence="1 2" key="1">
    <citation type="submission" date="2019-03" db="EMBL/GenBank/DDBJ databases">
        <title>Draft genome sequences of novel Actinobacteria.</title>
        <authorList>
            <person name="Sahin N."/>
            <person name="Ay H."/>
            <person name="Saygin H."/>
        </authorList>
    </citation>
    <scope>NUCLEOTIDE SEQUENCE [LARGE SCALE GENOMIC DNA]</scope>
    <source>
        <strain evidence="1 2">KC310</strain>
    </source>
</reference>
<keyword evidence="2" id="KW-1185">Reference proteome</keyword>
<proteinExistence type="predicted"/>
<evidence type="ECO:0000313" key="2">
    <source>
        <dbReference type="Proteomes" id="UP000295258"/>
    </source>
</evidence>
<dbReference type="RefSeq" id="WP_132602504.1">
    <property type="nucleotide sequence ID" value="NZ_SMKO01000155.1"/>
</dbReference>
<evidence type="ECO:0000313" key="1">
    <source>
        <dbReference type="EMBL" id="TDC97236.1"/>
    </source>
</evidence>
<name>A0A4R4V2D7_9ACTN</name>
<gene>
    <name evidence="1" type="ORF">E1292_37415</name>
</gene>
<dbReference type="EMBL" id="SMKO01000155">
    <property type="protein sequence ID" value="TDC97236.1"/>
    <property type="molecule type" value="Genomic_DNA"/>
</dbReference>
<dbReference type="AlphaFoldDB" id="A0A4R4V2D7"/>